<proteinExistence type="predicted"/>
<keyword evidence="2" id="KW-1185">Reference proteome</keyword>
<comment type="caution">
    <text evidence="1">The sequence shown here is derived from an EMBL/GenBank/DDBJ whole genome shotgun (WGS) entry which is preliminary data.</text>
</comment>
<protein>
    <submittedName>
        <fullName evidence="1">Uncharacterized protein</fullName>
    </submittedName>
</protein>
<accession>A0ACC0ABS0</accession>
<dbReference type="Proteomes" id="UP001060085">
    <property type="component" value="Linkage Group LG06"/>
</dbReference>
<name>A0ACC0ABS0_CATRO</name>
<sequence length="414" mass="47205">MEPQTEFQKYIRAAECGSTTSFSRSSCICMTAQSIRTFIKQPVHSQFGVQVSKRNDCFCTRCAQPSMMKLPPIASYETCISLVGELDALQINTKQKYPQSRVRGYWSELSFLSQDMQGFASKGATTQKTHLLYDHRPYPLGEPDYMRGANFRDLPGIVIGRDNVVRRTEEQSLMPCGKPWVKFSEVPDYAINFRGGTSAKPFGRLWWDETVPTVFCKPDPHLRTILHPEQDRVLTIRECGRLQGFHDYYRFYGTVKERYSQIGNAVAVPVGRVLGFALGMAVQKMSEDKPLMALPPKYVSTTRATHTLTSSPRQSVADEAEKLEKERQGWKGHHIPYTKVETARNKEELESTALLDLHAKKHNMNTQRVVNTSTSDNDDYVNEHLRKDAYSLASSDNLHLINTQVQLREDNYDE</sequence>
<evidence type="ECO:0000313" key="2">
    <source>
        <dbReference type="Proteomes" id="UP001060085"/>
    </source>
</evidence>
<evidence type="ECO:0000313" key="1">
    <source>
        <dbReference type="EMBL" id="KAI5657422.1"/>
    </source>
</evidence>
<dbReference type="EMBL" id="CM044706">
    <property type="protein sequence ID" value="KAI5657422.1"/>
    <property type="molecule type" value="Genomic_DNA"/>
</dbReference>
<organism evidence="1 2">
    <name type="scientific">Catharanthus roseus</name>
    <name type="common">Madagascar periwinkle</name>
    <name type="synonym">Vinca rosea</name>
    <dbReference type="NCBI Taxonomy" id="4058"/>
    <lineage>
        <taxon>Eukaryota</taxon>
        <taxon>Viridiplantae</taxon>
        <taxon>Streptophyta</taxon>
        <taxon>Embryophyta</taxon>
        <taxon>Tracheophyta</taxon>
        <taxon>Spermatophyta</taxon>
        <taxon>Magnoliopsida</taxon>
        <taxon>eudicotyledons</taxon>
        <taxon>Gunneridae</taxon>
        <taxon>Pentapetalae</taxon>
        <taxon>asterids</taxon>
        <taxon>lamiids</taxon>
        <taxon>Gentianales</taxon>
        <taxon>Apocynaceae</taxon>
        <taxon>Rauvolfioideae</taxon>
        <taxon>Vinceae</taxon>
        <taxon>Catharanthinae</taxon>
        <taxon>Catharanthus</taxon>
    </lineage>
</organism>
<gene>
    <name evidence="1" type="ORF">M9H77_26215</name>
</gene>
<reference evidence="2" key="1">
    <citation type="journal article" date="2023" name="Nat. Plants">
        <title>Single-cell RNA sequencing provides a high-resolution roadmap for understanding the multicellular compartmentation of specialized metabolism.</title>
        <authorList>
            <person name="Sun S."/>
            <person name="Shen X."/>
            <person name="Li Y."/>
            <person name="Li Y."/>
            <person name="Wang S."/>
            <person name="Li R."/>
            <person name="Zhang H."/>
            <person name="Shen G."/>
            <person name="Guo B."/>
            <person name="Wei J."/>
            <person name="Xu J."/>
            <person name="St-Pierre B."/>
            <person name="Chen S."/>
            <person name="Sun C."/>
        </authorList>
    </citation>
    <scope>NUCLEOTIDE SEQUENCE [LARGE SCALE GENOMIC DNA]</scope>
</reference>